<dbReference type="Proteomes" id="UP001164929">
    <property type="component" value="Chromosome 19"/>
</dbReference>
<sequence length="126" mass="14292">MRAGEDRRLTCFAENLRKTADAGRSSCIQVLACSLFFPVLSLSSLSFLYWFFLSLLFSPPPSFFFLFSSLPNLIVDFLGIYSDLPSLPQPTSLLLISLAWGVSFLLRLRRQQYAWTVGGRPWPGFQ</sequence>
<gene>
    <name evidence="2" type="ORF">NC653_041643</name>
</gene>
<name>A0AAD6LA02_9ROSI</name>
<keyword evidence="3" id="KW-1185">Reference proteome</keyword>
<evidence type="ECO:0000313" key="2">
    <source>
        <dbReference type="EMBL" id="KAJ6952573.1"/>
    </source>
</evidence>
<dbReference type="EMBL" id="JAQIZT010000019">
    <property type="protein sequence ID" value="KAJ6952573.1"/>
    <property type="molecule type" value="Genomic_DNA"/>
</dbReference>
<dbReference type="AlphaFoldDB" id="A0AAD6LA02"/>
<proteinExistence type="predicted"/>
<feature type="transmembrane region" description="Helical" evidence="1">
    <location>
        <begin position="87"/>
        <end position="106"/>
    </location>
</feature>
<keyword evidence="1" id="KW-1133">Transmembrane helix</keyword>
<reference evidence="2" key="1">
    <citation type="journal article" date="2023" name="Mol. Ecol. Resour.">
        <title>Chromosome-level genome assembly of a triploid poplar Populus alba 'Berolinensis'.</title>
        <authorList>
            <person name="Chen S."/>
            <person name="Yu Y."/>
            <person name="Wang X."/>
            <person name="Wang S."/>
            <person name="Zhang T."/>
            <person name="Zhou Y."/>
            <person name="He R."/>
            <person name="Meng N."/>
            <person name="Wang Y."/>
            <person name="Liu W."/>
            <person name="Liu Z."/>
            <person name="Liu J."/>
            <person name="Guo Q."/>
            <person name="Huang H."/>
            <person name="Sederoff R.R."/>
            <person name="Wang G."/>
            <person name="Qu G."/>
            <person name="Chen S."/>
        </authorList>
    </citation>
    <scope>NUCLEOTIDE SEQUENCE</scope>
    <source>
        <strain evidence="2">SC-2020</strain>
    </source>
</reference>
<feature type="transmembrane region" description="Helical" evidence="1">
    <location>
        <begin position="28"/>
        <end position="51"/>
    </location>
</feature>
<evidence type="ECO:0000256" key="1">
    <source>
        <dbReference type="SAM" id="Phobius"/>
    </source>
</evidence>
<keyword evidence="1" id="KW-0472">Membrane</keyword>
<evidence type="ECO:0000313" key="3">
    <source>
        <dbReference type="Proteomes" id="UP001164929"/>
    </source>
</evidence>
<comment type="caution">
    <text evidence="2">The sequence shown here is derived from an EMBL/GenBank/DDBJ whole genome shotgun (WGS) entry which is preliminary data.</text>
</comment>
<keyword evidence="1" id="KW-0812">Transmembrane</keyword>
<organism evidence="2 3">
    <name type="scientific">Populus alba x Populus x berolinensis</name>
    <dbReference type="NCBI Taxonomy" id="444605"/>
    <lineage>
        <taxon>Eukaryota</taxon>
        <taxon>Viridiplantae</taxon>
        <taxon>Streptophyta</taxon>
        <taxon>Embryophyta</taxon>
        <taxon>Tracheophyta</taxon>
        <taxon>Spermatophyta</taxon>
        <taxon>Magnoliopsida</taxon>
        <taxon>eudicotyledons</taxon>
        <taxon>Gunneridae</taxon>
        <taxon>Pentapetalae</taxon>
        <taxon>rosids</taxon>
        <taxon>fabids</taxon>
        <taxon>Malpighiales</taxon>
        <taxon>Salicaceae</taxon>
        <taxon>Saliceae</taxon>
        <taxon>Populus</taxon>
    </lineage>
</organism>
<accession>A0AAD6LA02</accession>
<protein>
    <submittedName>
        <fullName evidence="2">Uncharacterized protein</fullName>
    </submittedName>
</protein>